<proteinExistence type="predicted"/>
<keyword evidence="1" id="KW-1133">Transmembrane helix</keyword>
<dbReference type="Proteomes" id="UP001205843">
    <property type="component" value="Unassembled WGS sequence"/>
</dbReference>
<reference evidence="2" key="1">
    <citation type="submission" date="2022-03" db="EMBL/GenBank/DDBJ databases">
        <title>Genomic Encyclopedia of Type Strains, Phase III (KMG-III): the genomes of soil and plant-associated and newly described type strains.</title>
        <authorList>
            <person name="Whitman W."/>
        </authorList>
    </citation>
    <scope>NUCLEOTIDE SEQUENCE</scope>
    <source>
        <strain evidence="2">ANL 6-2</strain>
    </source>
</reference>
<comment type="caution">
    <text evidence="2">The sequence shown here is derived from an EMBL/GenBank/DDBJ whole genome shotgun (WGS) entry which is preliminary data.</text>
</comment>
<evidence type="ECO:0000256" key="1">
    <source>
        <dbReference type="SAM" id="Phobius"/>
    </source>
</evidence>
<dbReference type="AlphaFoldDB" id="A0AAE3KG21"/>
<accession>A0AAE3KG21</accession>
<dbReference type="RefSeq" id="WP_253477025.1">
    <property type="nucleotide sequence ID" value="NZ_JALJXV010000004.1"/>
</dbReference>
<keyword evidence="1" id="KW-0472">Membrane</keyword>
<keyword evidence="1" id="KW-0812">Transmembrane</keyword>
<sequence>MANNECRPEQETARSVARDRPPAQQILFPGVKLDLAVILLLLVCLWFAVSIAGLDHMAALSVLLLGSCSGALWLVWRIRRALRAAERGLQQKREDFDGA</sequence>
<name>A0AAE3KG21_9GAMM</name>
<protein>
    <submittedName>
        <fullName evidence="2">Uncharacterized protein</fullName>
    </submittedName>
</protein>
<dbReference type="EMBL" id="JALJXV010000004">
    <property type="protein sequence ID" value="MCP1674722.1"/>
    <property type="molecule type" value="Genomic_DNA"/>
</dbReference>
<keyword evidence="3" id="KW-1185">Reference proteome</keyword>
<evidence type="ECO:0000313" key="2">
    <source>
        <dbReference type="EMBL" id="MCP1674722.1"/>
    </source>
</evidence>
<feature type="transmembrane region" description="Helical" evidence="1">
    <location>
        <begin position="58"/>
        <end position="76"/>
    </location>
</feature>
<organism evidence="2 3">
    <name type="scientific">Natronocella acetinitrilica</name>
    <dbReference type="NCBI Taxonomy" id="414046"/>
    <lineage>
        <taxon>Bacteria</taxon>
        <taxon>Pseudomonadati</taxon>
        <taxon>Pseudomonadota</taxon>
        <taxon>Gammaproteobacteria</taxon>
        <taxon>Chromatiales</taxon>
        <taxon>Ectothiorhodospiraceae</taxon>
        <taxon>Natronocella</taxon>
    </lineage>
</organism>
<feature type="transmembrane region" description="Helical" evidence="1">
    <location>
        <begin position="33"/>
        <end position="52"/>
    </location>
</feature>
<gene>
    <name evidence="2" type="ORF">J2T57_001860</name>
</gene>
<evidence type="ECO:0000313" key="3">
    <source>
        <dbReference type="Proteomes" id="UP001205843"/>
    </source>
</evidence>